<dbReference type="AlphaFoldDB" id="A0AAE3YHC9"/>
<dbReference type="GO" id="GO:0016887">
    <property type="term" value="F:ATP hydrolysis activity"/>
    <property type="evidence" value="ECO:0007669"/>
    <property type="project" value="TreeGrafter"/>
</dbReference>
<evidence type="ECO:0000313" key="3">
    <source>
        <dbReference type="EMBL" id="MDR6892234.1"/>
    </source>
</evidence>
<keyword evidence="3" id="KW-0966">Cell projection</keyword>
<dbReference type="PANTHER" id="PTHR43384:SF6">
    <property type="entry name" value="SEPTUM SITE-DETERMINING PROTEIN MIND HOMOLOG, CHLOROPLASTIC"/>
    <property type="match status" value="1"/>
</dbReference>
<dbReference type="SUPFAM" id="SSF52540">
    <property type="entry name" value="P-loop containing nucleoside triphosphate hydrolases"/>
    <property type="match status" value="1"/>
</dbReference>
<dbReference type="GO" id="GO:0005524">
    <property type="term" value="F:ATP binding"/>
    <property type="evidence" value="ECO:0007669"/>
    <property type="project" value="UniProtKB-KW"/>
</dbReference>
<reference evidence="3" key="1">
    <citation type="submission" date="2023-07" db="EMBL/GenBank/DDBJ databases">
        <title>Sequencing the genomes of 1000 actinobacteria strains.</title>
        <authorList>
            <person name="Klenk H.-P."/>
        </authorList>
    </citation>
    <scope>NUCLEOTIDE SEQUENCE</scope>
    <source>
        <strain evidence="3">DSM 13988</strain>
    </source>
</reference>
<dbReference type="GO" id="GO:0051782">
    <property type="term" value="P:negative regulation of cell division"/>
    <property type="evidence" value="ECO:0007669"/>
    <property type="project" value="TreeGrafter"/>
</dbReference>
<dbReference type="RefSeq" id="WP_309850930.1">
    <property type="nucleotide sequence ID" value="NZ_BAAAIU010000003.1"/>
</dbReference>
<gene>
    <name evidence="3" type="ORF">J2S35_001174</name>
</gene>
<accession>A0AAE3YHC9</accession>
<name>A0AAE3YHC9_9MICC</name>
<dbReference type="Proteomes" id="UP001247307">
    <property type="component" value="Unassembled WGS sequence"/>
</dbReference>
<dbReference type="GO" id="GO:0005829">
    <property type="term" value="C:cytosol"/>
    <property type="evidence" value="ECO:0007669"/>
    <property type="project" value="TreeGrafter"/>
</dbReference>
<dbReference type="CDD" id="cd00882">
    <property type="entry name" value="Ras_like_GTPase"/>
    <property type="match status" value="1"/>
</dbReference>
<evidence type="ECO:0000256" key="2">
    <source>
        <dbReference type="ARBA" id="ARBA00022840"/>
    </source>
</evidence>
<sequence>MASRRAGDRSFLQASATSLAEADEPRWARYGRLALTAGRAAIHDAYPSELARTVQGAQQPVSTGRRIAVISAGGGAGASTAASLVALALAEVRRDAVGLVDLASLRSGLAPSLLHTAHGGPRASLGSLSVAAPHGRSEFLAALSAEEGRPVVVGASQHEKPLDERGATALVAEFSRHCAVTLVECPPGIDDERTRAVLRRAHTAVLVADMSESGFQDAQALLDAMREDGFDLPVLLLGNERSAGRSSVLRRARRTARETGVAFQGLRHQRRFRSGQPLSLDALPEPVRLEVFRIASTALTLARTGAASS</sequence>
<keyword evidence="2" id="KW-0067">ATP-binding</keyword>
<dbReference type="InterPro" id="IPR027417">
    <property type="entry name" value="P-loop_NTPase"/>
</dbReference>
<dbReference type="GO" id="GO:0009898">
    <property type="term" value="C:cytoplasmic side of plasma membrane"/>
    <property type="evidence" value="ECO:0007669"/>
    <property type="project" value="TreeGrafter"/>
</dbReference>
<keyword evidence="3" id="KW-0969">Cilium</keyword>
<evidence type="ECO:0000313" key="4">
    <source>
        <dbReference type="Proteomes" id="UP001247307"/>
    </source>
</evidence>
<organism evidence="3 4">
    <name type="scientific">Falsarthrobacter nasiphocae</name>
    <dbReference type="NCBI Taxonomy" id="189863"/>
    <lineage>
        <taxon>Bacteria</taxon>
        <taxon>Bacillati</taxon>
        <taxon>Actinomycetota</taxon>
        <taxon>Actinomycetes</taxon>
        <taxon>Micrococcales</taxon>
        <taxon>Micrococcaceae</taxon>
        <taxon>Falsarthrobacter</taxon>
    </lineage>
</organism>
<evidence type="ECO:0000256" key="1">
    <source>
        <dbReference type="ARBA" id="ARBA00022741"/>
    </source>
</evidence>
<keyword evidence="1" id="KW-0547">Nucleotide-binding</keyword>
<dbReference type="InterPro" id="IPR050625">
    <property type="entry name" value="ParA/MinD_ATPase"/>
</dbReference>
<proteinExistence type="predicted"/>
<dbReference type="Gene3D" id="3.40.50.300">
    <property type="entry name" value="P-loop containing nucleotide triphosphate hydrolases"/>
    <property type="match status" value="1"/>
</dbReference>
<comment type="caution">
    <text evidence="3">The sequence shown here is derived from an EMBL/GenBank/DDBJ whole genome shotgun (WGS) entry which is preliminary data.</text>
</comment>
<dbReference type="PANTHER" id="PTHR43384">
    <property type="entry name" value="SEPTUM SITE-DETERMINING PROTEIN MIND HOMOLOG, CHLOROPLASTIC-RELATED"/>
    <property type="match status" value="1"/>
</dbReference>
<dbReference type="EMBL" id="JAVDUI010000001">
    <property type="protein sequence ID" value="MDR6892234.1"/>
    <property type="molecule type" value="Genomic_DNA"/>
</dbReference>
<protein>
    <submittedName>
        <fullName evidence="3">MinD-like ATPase involved in chromosome partitioning or flagellar assembly</fullName>
    </submittedName>
</protein>
<keyword evidence="4" id="KW-1185">Reference proteome</keyword>
<keyword evidence="3" id="KW-0282">Flagellum</keyword>